<dbReference type="SUPFAM" id="SSF56436">
    <property type="entry name" value="C-type lectin-like"/>
    <property type="match status" value="1"/>
</dbReference>
<feature type="domain" description="Sulfatase-modifying factor enzyme-like" evidence="3">
    <location>
        <begin position="78"/>
        <end position="394"/>
    </location>
</feature>
<dbReference type="RefSeq" id="WP_089161210.1">
    <property type="nucleotide sequence ID" value="NZ_MTHB01000094.1"/>
</dbReference>
<proteinExistence type="predicted"/>
<dbReference type="GO" id="GO:0120147">
    <property type="term" value="F:formylglycine-generating oxidase activity"/>
    <property type="evidence" value="ECO:0007669"/>
    <property type="project" value="TreeGrafter"/>
</dbReference>
<reference evidence="5" key="1">
    <citation type="submission" date="2017-01" db="EMBL/GenBank/DDBJ databases">
        <title>Genome Analysis of Deinococcus marmoris KOPRI26562.</title>
        <authorList>
            <person name="Kim J.H."/>
            <person name="Oh H.-M."/>
        </authorList>
    </citation>
    <scope>NUCLEOTIDE SEQUENCE [LARGE SCALE GENOMIC DNA]</scope>
    <source>
        <strain evidence="5">PAMC 26633</strain>
    </source>
</reference>
<name>A0A226X4P1_CABSO</name>
<comment type="caution">
    <text evidence="4">The sequence shown here is derived from an EMBL/GenBank/DDBJ whole genome shotgun (WGS) entry which is preliminary data.</text>
</comment>
<dbReference type="InterPro" id="IPR005532">
    <property type="entry name" value="SUMF_dom"/>
</dbReference>
<dbReference type="Proteomes" id="UP000214720">
    <property type="component" value="Unassembled WGS sequence"/>
</dbReference>
<keyword evidence="2" id="KW-0812">Transmembrane</keyword>
<dbReference type="Pfam" id="PF03781">
    <property type="entry name" value="FGE-sulfatase"/>
    <property type="match status" value="1"/>
</dbReference>
<gene>
    <name evidence="4" type="ORF">BSU04_15115</name>
</gene>
<dbReference type="OrthoDB" id="9768004at2"/>
<dbReference type="InterPro" id="IPR016187">
    <property type="entry name" value="CTDL_fold"/>
</dbReference>
<sequence>MSVQKRLSPKAGETNKDPSSAPTGSAARAKPYRKLLLWGALLVILPAAVGAAVSWAVTSRATPHQQIVYGDGTRGPLDMAWVPAGQFEMGSDSKQAQPNERPAHKVRVHGFWMDRHHVTNAEFAKFVAATGYVTTAEKKPDWESLKVQLPPGTPQPPDSAMVAGAMVFVGTTQPVPLEDYSRWWRYVPGADWRHPTGPDSNITGKDDHPVVQVSYEDAQAYAKWAGKRLPTEAEWEFAARGGLDQATYAWGNQFAPDGKQMANVWQGQQPQSFPVVNPKAGGALGTSPVGTFPANGYGLSDMTGNAWQWVADWYRADQFRREASTGSVIDNPAGPTDSWDPADASAGVPVQAPKRVTRGGSFLCNETYCLSYRPSARRGTDPYNSMSHLGFRLVMDESTWADTHRRKQLARADVPGK</sequence>
<evidence type="ECO:0000259" key="3">
    <source>
        <dbReference type="Pfam" id="PF03781"/>
    </source>
</evidence>
<organism evidence="4 5">
    <name type="scientific">Caballeronia sordidicola</name>
    <name type="common">Burkholderia sordidicola</name>
    <dbReference type="NCBI Taxonomy" id="196367"/>
    <lineage>
        <taxon>Bacteria</taxon>
        <taxon>Pseudomonadati</taxon>
        <taxon>Pseudomonadota</taxon>
        <taxon>Betaproteobacteria</taxon>
        <taxon>Burkholderiales</taxon>
        <taxon>Burkholderiaceae</taxon>
        <taxon>Caballeronia</taxon>
    </lineage>
</organism>
<feature type="region of interest" description="Disordered" evidence="1">
    <location>
        <begin position="1"/>
        <end position="26"/>
    </location>
</feature>
<evidence type="ECO:0000256" key="1">
    <source>
        <dbReference type="SAM" id="MobiDB-lite"/>
    </source>
</evidence>
<dbReference type="Gene3D" id="3.90.1580.10">
    <property type="entry name" value="paralog of FGE (formylglycine-generating enzyme)"/>
    <property type="match status" value="1"/>
</dbReference>
<evidence type="ECO:0000313" key="5">
    <source>
        <dbReference type="Proteomes" id="UP000214720"/>
    </source>
</evidence>
<dbReference type="InterPro" id="IPR051043">
    <property type="entry name" value="Sulfatase_Mod_Factor_Kinase"/>
</dbReference>
<dbReference type="InterPro" id="IPR042095">
    <property type="entry name" value="SUMF_sf"/>
</dbReference>
<protein>
    <submittedName>
        <fullName evidence="4">Sulfatase modifying factor 1 (C-alpha-formyglycine-generating enzyme 1)</fullName>
    </submittedName>
</protein>
<dbReference type="PANTHER" id="PTHR23150">
    <property type="entry name" value="SULFATASE MODIFYING FACTOR 1, 2"/>
    <property type="match status" value="1"/>
</dbReference>
<keyword evidence="2" id="KW-0472">Membrane</keyword>
<dbReference type="eggNOG" id="COG1262">
    <property type="taxonomic scope" value="Bacteria"/>
</dbReference>
<evidence type="ECO:0000256" key="2">
    <source>
        <dbReference type="SAM" id="Phobius"/>
    </source>
</evidence>
<keyword evidence="2" id="KW-1133">Transmembrane helix</keyword>
<dbReference type="EMBL" id="MTHB01000094">
    <property type="protein sequence ID" value="OXC77818.1"/>
    <property type="molecule type" value="Genomic_DNA"/>
</dbReference>
<feature type="transmembrane region" description="Helical" evidence="2">
    <location>
        <begin position="35"/>
        <end position="57"/>
    </location>
</feature>
<dbReference type="AlphaFoldDB" id="A0A226X4P1"/>
<evidence type="ECO:0000313" key="4">
    <source>
        <dbReference type="EMBL" id="OXC77818.1"/>
    </source>
</evidence>
<accession>A0A226X4P1</accession>
<feature type="region of interest" description="Disordered" evidence="1">
    <location>
        <begin position="326"/>
        <end position="347"/>
    </location>
</feature>
<dbReference type="PANTHER" id="PTHR23150:SF19">
    <property type="entry name" value="FORMYLGLYCINE-GENERATING ENZYME"/>
    <property type="match status" value="1"/>
</dbReference>